<dbReference type="Gene3D" id="3.40.50.300">
    <property type="entry name" value="P-loop containing nucleotide triphosphate hydrolases"/>
    <property type="match status" value="1"/>
</dbReference>
<dbReference type="PRINTS" id="PR00094">
    <property type="entry name" value="ADENYLTKNASE"/>
</dbReference>
<dbReference type="KEGG" id="hor:Hore_01370"/>
<evidence type="ECO:0000256" key="6">
    <source>
        <dbReference type="ARBA" id="ARBA00022833"/>
    </source>
</evidence>
<keyword evidence="8" id="KW-0963">Cytoplasm</keyword>
<reference evidence="10 11" key="1">
    <citation type="journal article" date="2009" name="PLoS ONE">
        <title>Genome analysis of the anaerobic thermohalophilic bacterium Halothermothrix orenii.</title>
        <authorList>
            <person name="Mavromatis K."/>
            <person name="Ivanova N."/>
            <person name="Anderson I."/>
            <person name="Lykidis A."/>
            <person name="Hooper S.D."/>
            <person name="Sun H."/>
            <person name="Kunin V."/>
            <person name="Lapidus A."/>
            <person name="Hugenholtz P."/>
            <person name="Patel B."/>
            <person name="Kyrpides N.C."/>
        </authorList>
    </citation>
    <scope>NUCLEOTIDE SEQUENCE [LARGE SCALE GENOMIC DNA]</scope>
    <source>
        <strain evidence="11">H 168 / OCM 544 / DSM 9562</strain>
    </source>
</reference>
<feature type="binding site" evidence="8">
    <location>
        <position position="92"/>
    </location>
    <ligand>
        <name>AMP</name>
        <dbReference type="ChEBI" id="CHEBI:456215"/>
    </ligand>
</feature>
<keyword evidence="6 8" id="KW-0862">Zinc</keyword>
<comment type="pathway">
    <text evidence="8">Purine metabolism; AMP biosynthesis via salvage pathway; AMP from ADP: step 1/1.</text>
</comment>
<accession>B8D0S9</accession>
<comment type="subunit">
    <text evidence="8">Monomer.</text>
</comment>
<dbReference type="InterPro" id="IPR008144">
    <property type="entry name" value="Guanylate_kin-like_dom"/>
</dbReference>
<dbReference type="GO" id="GO:0005737">
    <property type="term" value="C:cytoplasm"/>
    <property type="evidence" value="ECO:0007669"/>
    <property type="project" value="UniProtKB-SubCell"/>
</dbReference>
<evidence type="ECO:0000256" key="7">
    <source>
        <dbReference type="ARBA" id="ARBA00022840"/>
    </source>
</evidence>
<evidence type="ECO:0000256" key="3">
    <source>
        <dbReference type="ARBA" id="ARBA00022727"/>
    </source>
</evidence>
<dbReference type="NCBIfam" id="NF001381">
    <property type="entry name" value="PRK00279.1-3"/>
    <property type="match status" value="1"/>
</dbReference>
<feature type="binding site" evidence="8">
    <location>
        <position position="150"/>
    </location>
    <ligand>
        <name>Zn(2+)</name>
        <dbReference type="ChEBI" id="CHEBI:29105"/>
        <note>structural</note>
    </ligand>
</feature>
<dbReference type="InterPro" id="IPR006259">
    <property type="entry name" value="Adenyl_kin_sub"/>
</dbReference>
<keyword evidence="2 8" id="KW-0479">Metal-binding</keyword>
<sequence>MNIVLLGLPGAGKGTQAKKMSQEYNLPHIATGDIFRQAIREETPLGKEAKKYLDSGELVPDEITIGIVRERIQKDDCDNGFILDGFPRTLNQARALTGMLEDMGRKIDVALYIKVKEEELIKRLSGRRVCQECGAAYHVVYNPPKEEGICDLCKGKLIQRSDDKEETVKNRIRINKEKMEDLIEYYRNQGNLKTVESTGGIDEVFNKIQEIIGAGV</sequence>
<dbReference type="UniPathway" id="UPA00588">
    <property type="reaction ID" value="UER00649"/>
</dbReference>
<dbReference type="OrthoDB" id="9805030at2"/>
<evidence type="ECO:0000256" key="8">
    <source>
        <dbReference type="HAMAP-Rule" id="MF_00235"/>
    </source>
</evidence>
<feature type="binding site" evidence="8">
    <location>
        <position position="127"/>
    </location>
    <ligand>
        <name>ATP</name>
        <dbReference type="ChEBI" id="CHEBI:30616"/>
    </ligand>
</feature>
<feature type="binding site" evidence="8">
    <location>
        <position position="171"/>
    </location>
    <ligand>
        <name>AMP</name>
        <dbReference type="ChEBI" id="CHEBI:456215"/>
    </ligand>
</feature>
<comment type="function">
    <text evidence="8">Catalyzes the reversible transfer of the terminal phosphate group between ATP and AMP. Plays an important role in cellular energy homeostasis and in adenine nucleotide metabolism.</text>
</comment>
<protein>
    <recommendedName>
        <fullName evidence="8">Adenylate kinase</fullName>
        <shortName evidence="8">AK</shortName>
        <ecNumber evidence="8">2.7.4.3</ecNumber>
    </recommendedName>
    <alternativeName>
        <fullName evidence="8">ATP-AMP transphosphorylase</fullName>
    </alternativeName>
    <alternativeName>
        <fullName evidence="8">ATP:AMP phosphotransferase</fullName>
    </alternativeName>
    <alternativeName>
        <fullName evidence="8">Adenylate monophosphate kinase</fullName>
    </alternativeName>
</protein>
<dbReference type="eggNOG" id="COG0563">
    <property type="taxonomic scope" value="Bacteria"/>
</dbReference>
<dbReference type="AlphaFoldDB" id="B8D0S9"/>
<dbReference type="NCBIfam" id="TIGR01351">
    <property type="entry name" value="adk"/>
    <property type="match status" value="1"/>
</dbReference>
<dbReference type="GO" id="GO:0005524">
    <property type="term" value="F:ATP binding"/>
    <property type="evidence" value="ECO:0007669"/>
    <property type="project" value="UniProtKB-UniRule"/>
</dbReference>
<dbReference type="SUPFAM" id="SSF52540">
    <property type="entry name" value="P-loop containing nucleoside triphosphate hydrolases"/>
    <property type="match status" value="1"/>
</dbReference>
<keyword evidence="4 8" id="KW-0547">Nucleotide-binding</keyword>
<dbReference type="HOGENOM" id="CLU_032354_1_2_9"/>
<dbReference type="PROSITE" id="PS00113">
    <property type="entry name" value="ADENYLATE_KINASE"/>
    <property type="match status" value="1"/>
</dbReference>
<comment type="similarity">
    <text evidence="8">Belongs to the adenylate kinase family.</text>
</comment>
<feature type="binding site" evidence="8">
    <location>
        <begin position="10"/>
        <end position="15"/>
    </location>
    <ligand>
        <name>ATP</name>
        <dbReference type="ChEBI" id="CHEBI:30616"/>
    </ligand>
</feature>
<evidence type="ECO:0000256" key="1">
    <source>
        <dbReference type="ARBA" id="ARBA00022679"/>
    </source>
</evidence>
<feature type="binding site" evidence="8">
    <location>
        <begin position="57"/>
        <end position="59"/>
    </location>
    <ligand>
        <name>AMP</name>
        <dbReference type="ChEBI" id="CHEBI:456215"/>
    </ligand>
</feature>
<dbReference type="PANTHER" id="PTHR23359">
    <property type="entry name" value="NUCLEOTIDE KINASE"/>
    <property type="match status" value="1"/>
</dbReference>
<feature type="region of interest" description="LID" evidence="8">
    <location>
        <begin position="126"/>
        <end position="163"/>
    </location>
</feature>
<dbReference type="GO" id="GO:0004017">
    <property type="term" value="F:AMP kinase activity"/>
    <property type="evidence" value="ECO:0007669"/>
    <property type="project" value="UniProtKB-UniRule"/>
</dbReference>
<dbReference type="EMBL" id="CP001098">
    <property type="protein sequence ID" value="ACL68898.1"/>
    <property type="molecule type" value="Genomic_DNA"/>
</dbReference>
<feature type="domain" description="Guanylate kinase-like" evidence="9">
    <location>
        <begin position="1"/>
        <end position="213"/>
    </location>
</feature>
<feature type="binding site" evidence="8">
    <location>
        <begin position="85"/>
        <end position="88"/>
    </location>
    <ligand>
        <name>AMP</name>
        <dbReference type="ChEBI" id="CHEBI:456215"/>
    </ligand>
</feature>
<keyword evidence="3 8" id="KW-0545">Nucleotide biosynthesis</keyword>
<keyword evidence="11" id="KW-1185">Reference proteome</keyword>
<dbReference type="NCBIfam" id="NF001380">
    <property type="entry name" value="PRK00279.1-2"/>
    <property type="match status" value="1"/>
</dbReference>
<dbReference type="NCBIfam" id="NF011100">
    <property type="entry name" value="PRK14527.1"/>
    <property type="match status" value="1"/>
</dbReference>
<dbReference type="RefSeq" id="WP_012635096.1">
    <property type="nucleotide sequence ID" value="NC_011899.1"/>
</dbReference>
<comment type="domain">
    <text evidence="8">Consists of three domains, a large central CORE domain and two small peripheral domains, NMPbind and LID, which undergo movements during catalysis. The LID domain closes over the site of phosphoryl transfer upon ATP binding. Assembling and dissambling the active center during each catalytic cycle provides an effective means to prevent ATP hydrolysis. Some bacteria have evolved a zinc-coordinating structure that stabilizes the LID domain.</text>
</comment>
<feature type="binding site" evidence="8">
    <location>
        <position position="36"/>
    </location>
    <ligand>
        <name>AMP</name>
        <dbReference type="ChEBI" id="CHEBI:456215"/>
    </ligand>
</feature>
<dbReference type="Pfam" id="PF05191">
    <property type="entry name" value="ADK_lid"/>
    <property type="match status" value="1"/>
</dbReference>
<comment type="subcellular location">
    <subcellularLocation>
        <location evidence="8">Cytoplasm</location>
    </subcellularLocation>
</comment>
<dbReference type="EC" id="2.7.4.3" evidence="8"/>
<dbReference type="Pfam" id="PF00406">
    <property type="entry name" value="ADK"/>
    <property type="match status" value="1"/>
</dbReference>
<dbReference type="GO" id="GO:0044209">
    <property type="term" value="P:AMP salvage"/>
    <property type="evidence" value="ECO:0007669"/>
    <property type="project" value="UniProtKB-UniRule"/>
</dbReference>
<feature type="binding site" evidence="8">
    <location>
        <position position="133"/>
    </location>
    <ligand>
        <name>Zn(2+)</name>
        <dbReference type="ChEBI" id="CHEBI:29105"/>
        <note>structural</note>
    </ligand>
</feature>
<feature type="binding site" evidence="8">
    <location>
        <position position="153"/>
    </location>
    <ligand>
        <name>Zn(2+)</name>
        <dbReference type="ChEBI" id="CHEBI:29105"/>
        <note>structural</note>
    </ligand>
</feature>
<dbReference type="InterPro" id="IPR027417">
    <property type="entry name" value="P-loop_NTPase"/>
</dbReference>
<dbReference type="InterPro" id="IPR033690">
    <property type="entry name" value="Adenylat_kinase_CS"/>
</dbReference>
<feature type="binding site" evidence="8">
    <location>
        <position position="31"/>
    </location>
    <ligand>
        <name>AMP</name>
        <dbReference type="ChEBI" id="CHEBI:456215"/>
    </ligand>
</feature>
<feature type="binding site" evidence="8">
    <location>
        <position position="160"/>
    </location>
    <ligand>
        <name>AMP</name>
        <dbReference type="ChEBI" id="CHEBI:456215"/>
    </ligand>
</feature>
<evidence type="ECO:0000256" key="2">
    <source>
        <dbReference type="ARBA" id="ARBA00022723"/>
    </source>
</evidence>
<evidence type="ECO:0000313" key="11">
    <source>
        <dbReference type="Proteomes" id="UP000000719"/>
    </source>
</evidence>
<evidence type="ECO:0000313" key="10">
    <source>
        <dbReference type="EMBL" id="ACL68898.1"/>
    </source>
</evidence>
<keyword evidence="5 8" id="KW-0418">Kinase</keyword>
<dbReference type="GO" id="GO:0008270">
    <property type="term" value="F:zinc ion binding"/>
    <property type="evidence" value="ECO:0007669"/>
    <property type="project" value="UniProtKB-UniRule"/>
</dbReference>
<dbReference type="STRING" id="373903.Hore_01370"/>
<feature type="region of interest" description="NMP" evidence="8">
    <location>
        <begin position="30"/>
        <end position="59"/>
    </location>
</feature>
<comment type="catalytic activity">
    <reaction evidence="8">
        <text>AMP + ATP = 2 ADP</text>
        <dbReference type="Rhea" id="RHEA:12973"/>
        <dbReference type="ChEBI" id="CHEBI:30616"/>
        <dbReference type="ChEBI" id="CHEBI:456215"/>
        <dbReference type="ChEBI" id="CHEBI:456216"/>
        <dbReference type="EC" id="2.7.4.3"/>
    </reaction>
</comment>
<dbReference type="HAMAP" id="MF_00235">
    <property type="entry name" value="Adenylate_kinase_Adk"/>
    <property type="match status" value="1"/>
</dbReference>
<evidence type="ECO:0000259" key="9">
    <source>
        <dbReference type="PROSITE" id="PS50052"/>
    </source>
</evidence>
<feature type="binding site" evidence="8">
    <location>
        <position position="130"/>
    </location>
    <ligand>
        <name>Zn(2+)</name>
        <dbReference type="ChEBI" id="CHEBI:29105"/>
        <note>structural</note>
    </ligand>
</feature>
<evidence type="ECO:0000256" key="5">
    <source>
        <dbReference type="ARBA" id="ARBA00022777"/>
    </source>
</evidence>
<dbReference type="InterPro" id="IPR000850">
    <property type="entry name" value="Adenylat/UMP-CMP_kin"/>
</dbReference>
<dbReference type="Proteomes" id="UP000000719">
    <property type="component" value="Chromosome"/>
</dbReference>
<dbReference type="PROSITE" id="PS50052">
    <property type="entry name" value="GUANYLATE_KINASE_2"/>
    <property type="match status" value="1"/>
</dbReference>
<feature type="binding site" evidence="8">
    <location>
        <position position="199"/>
    </location>
    <ligand>
        <name>ATP</name>
        <dbReference type="ChEBI" id="CHEBI:30616"/>
    </ligand>
</feature>
<dbReference type="CDD" id="cd01428">
    <property type="entry name" value="ADK"/>
    <property type="match status" value="1"/>
</dbReference>
<proteinExistence type="inferred from homology"/>
<gene>
    <name evidence="8" type="primary">adk</name>
    <name evidence="10" type="ordered locus">Hore_01370</name>
</gene>
<evidence type="ECO:0000256" key="4">
    <source>
        <dbReference type="ARBA" id="ARBA00022741"/>
    </source>
</evidence>
<comment type="caution">
    <text evidence="8">Lacks conserved residue(s) required for the propagation of feature annotation.</text>
</comment>
<organism evidence="10 11">
    <name type="scientific">Halothermothrix orenii (strain H 168 / OCM 544 / DSM 9562)</name>
    <dbReference type="NCBI Taxonomy" id="373903"/>
    <lineage>
        <taxon>Bacteria</taxon>
        <taxon>Bacillati</taxon>
        <taxon>Bacillota</taxon>
        <taxon>Clostridia</taxon>
        <taxon>Halanaerobiales</taxon>
        <taxon>Halothermotrichaceae</taxon>
        <taxon>Halothermothrix</taxon>
    </lineage>
</organism>
<keyword evidence="1 8" id="KW-0808">Transferase</keyword>
<name>B8D0S9_HALOH</name>
<dbReference type="InterPro" id="IPR007862">
    <property type="entry name" value="Adenylate_kinase_lid-dom"/>
</dbReference>
<keyword evidence="7 8" id="KW-0067">ATP-binding</keyword>
<dbReference type="FunFam" id="3.40.50.300:FF:000106">
    <property type="entry name" value="Adenylate kinase mitochondrial"/>
    <property type="match status" value="1"/>
</dbReference>